<feature type="domain" description="Transposase IS30-like HTH" evidence="1">
    <location>
        <begin position="13"/>
        <end position="55"/>
    </location>
</feature>
<sequence>MDYNNHNTTLRTNKHLNLEERFYIEKRLLAGDSITSIASDLGRSRTTIYNEIKRGSVIQIKQNKTGLTYLADTGQTVYKRNHQGSFNTLRAGFIEPFLSWIEEKVRKDKWSIDAAVGFARYRICLYVMKWFALKRYTTILIGEF</sequence>
<dbReference type="EMBL" id="SMAA01000011">
    <property type="protein sequence ID" value="TCS78214.1"/>
    <property type="molecule type" value="Genomic_DNA"/>
</dbReference>
<organism evidence="2 3">
    <name type="scientific">Pectinatus cerevisiiphilus</name>
    <dbReference type="NCBI Taxonomy" id="86956"/>
    <lineage>
        <taxon>Bacteria</taxon>
        <taxon>Bacillati</taxon>
        <taxon>Bacillota</taxon>
        <taxon>Negativicutes</taxon>
        <taxon>Selenomonadales</taxon>
        <taxon>Selenomonadaceae</taxon>
        <taxon>Pectinatus</taxon>
    </lineage>
</organism>
<evidence type="ECO:0000313" key="2">
    <source>
        <dbReference type="EMBL" id="TCS78214.1"/>
    </source>
</evidence>
<dbReference type="SUPFAM" id="SSF46689">
    <property type="entry name" value="Homeodomain-like"/>
    <property type="match status" value="1"/>
</dbReference>
<dbReference type="Pfam" id="PF13936">
    <property type="entry name" value="HTH_38"/>
    <property type="match status" value="1"/>
</dbReference>
<gene>
    <name evidence="2" type="ORF">EDC37_11180</name>
</gene>
<keyword evidence="3" id="KW-1185">Reference proteome</keyword>
<accession>A0A4R3K5T8</accession>
<dbReference type="AlphaFoldDB" id="A0A4R3K5T8"/>
<name>A0A4R3K5T8_9FIRM</name>
<reference evidence="2 3" key="1">
    <citation type="submission" date="2019-03" db="EMBL/GenBank/DDBJ databases">
        <title>Genomic Encyclopedia of Type Strains, Phase IV (KMG-IV): sequencing the most valuable type-strain genomes for metagenomic binning, comparative biology and taxonomic classification.</title>
        <authorList>
            <person name="Goeker M."/>
        </authorList>
    </citation>
    <scope>NUCLEOTIDE SEQUENCE [LARGE SCALE GENOMIC DNA]</scope>
    <source>
        <strain evidence="2 3">DSM 20467</strain>
    </source>
</reference>
<dbReference type="Proteomes" id="UP000295188">
    <property type="component" value="Unassembled WGS sequence"/>
</dbReference>
<dbReference type="InterPro" id="IPR009057">
    <property type="entry name" value="Homeodomain-like_sf"/>
</dbReference>
<evidence type="ECO:0000259" key="1">
    <source>
        <dbReference type="Pfam" id="PF13936"/>
    </source>
</evidence>
<dbReference type="InterPro" id="IPR025246">
    <property type="entry name" value="IS30-like_HTH"/>
</dbReference>
<protein>
    <submittedName>
        <fullName evidence="2">Helix-turn-helix protein</fullName>
    </submittedName>
</protein>
<evidence type="ECO:0000313" key="3">
    <source>
        <dbReference type="Proteomes" id="UP000295188"/>
    </source>
</evidence>
<comment type="caution">
    <text evidence="2">The sequence shown here is derived from an EMBL/GenBank/DDBJ whole genome shotgun (WGS) entry which is preliminary data.</text>
</comment>
<proteinExistence type="predicted"/>